<reference evidence="2 3" key="1">
    <citation type="submission" date="2016-07" db="EMBL/GenBank/DDBJ databases">
        <title>Pervasive Adenine N6-methylation of Active Genes in Fungi.</title>
        <authorList>
            <consortium name="DOE Joint Genome Institute"/>
            <person name="Mondo S.J."/>
            <person name="Dannebaum R.O."/>
            <person name="Kuo R.C."/>
            <person name="Labutti K."/>
            <person name="Haridas S."/>
            <person name="Kuo A."/>
            <person name="Salamov A."/>
            <person name="Ahrendt S.R."/>
            <person name="Lipzen A."/>
            <person name="Sullivan W."/>
            <person name="Andreopoulos W.B."/>
            <person name="Clum A."/>
            <person name="Lindquist E."/>
            <person name="Daum C."/>
            <person name="Ramamoorthy G.K."/>
            <person name="Gryganskyi A."/>
            <person name="Culley D."/>
            <person name="Magnuson J.K."/>
            <person name="James T.Y."/>
            <person name="O'Malley M.A."/>
            <person name="Stajich J.E."/>
            <person name="Spatafora J.W."/>
            <person name="Visel A."/>
            <person name="Grigoriev I.V."/>
        </authorList>
    </citation>
    <scope>NUCLEOTIDE SEQUENCE [LARGE SCALE GENOMIC DNA]</scope>
    <source>
        <strain evidence="2 3">CBS 931.73</strain>
    </source>
</reference>
<proteinExistence type="predicted"/>
<protein>
    <submittedName>
        <fullName evidence="2">Uncharacterized protein</fullName>
    </submittedName>
</protein>
<dbReference type="Proteomes" id="UP000193498">
    <property type="component" value="Unassembled WGS sequence"/>
</dbReference>
<dbReference type="EMBL" id="MCFE01000002">
    <property type="protein sequence ID" value="ORY08306.1"/>
    <property type="molecule type" value="Genomic_DNA"/>
</dbReference>
<feature type="compositionally biased region" description="Polar residues" evidence="1">
    <location>
        <begin position="8"/>
        <end position="22"/>
    </location>
</feature>
<dbReference type="InParanoid" id="A0A1Y1ZDM6"/>
<sequence length="127" mass="14728">MSSKKDSVSPPNSGVSTTTSKRTIISPGHSVVIEEVTLEQNASLPTVESYDISWEEWYTDVSDDDSDEEWLEAFFLGPKITEVDLFDEMCAELEEVTNAIIEEFEGHYSQPHRRRYVTFREYYHHEE</sequence>
<feature type="region of interest" description="Disordered" evidence="1">
    <location>
        <begin position="1"/>
        <end position="22"/>
    </location>
</feature>
<dbReference type="AlphaFoldDB" id="A0A1Y1ZDM6"/>
<evidence type="ECO:0000313" key="2">
    <source>
        <dbReference type="EMBL" id="ORY08306.1"/>
    </source>
</evidence>
<accession>A0A1Y1ZDM6</accession>
<name>A0A1Y1ZDM6_9FUNG</name>
<organism evidence="2 3">
    <name type="scientific">Basidiobolus meristosporus CBS 931.73</name>
    <dbReference type="NCBI Taxonomy" id="1314790"/>
    <lineage>
        <taxon>Eukaryota</taxon>
        <taxon>Fungi</taxon>
        <taxon>Fungi incertae sedis</taxon>
        <taxon>Zoopagomycota</taxon>
        <taxon>Entomophthoromycotina</taxon>
        <taxon>Basidiobolomycetes</taxon>
        <taxon>Basidiobolales</taxon>
        <taxon>Basidiobolaceae</taxon>
        <taxon>Basidiobolus</taxon>
    </lineage>
</organism>
<comment type="caution">
    <text evidence="2">The sequence shown here is derived from an EMBL/GenBank/DDBJ whole genome shotgun (WGS) entry which is preliminary data.</text>
</comment>
<evidence type="ECO:0000313" key="3">
    <source>
        <dbReference type="Proteomes" id="UP000193498"/>
    </source>
</evidence>
<keyword evidence="3" id="KW-1185">Reference proteome</keyword>
<evidence type="ECO:0000256" key="1">
    <source>
        <dbReference type="SAM" id="MobiDB-lite"/>
    </source>
</evidence>
<gene>
    <name evidence="2" type="ORF">K493DRAFT_309894</name>
</gene>